<dbReference type="PANTHER" id="PTHR34109">
    <property type="entry name" value="BNAUNNG04460D PROTEIN-RELATED"/>
    <property type="match status" value="1"/>
</dbReference>
<evidence type="ECO:0000259" key="1">
    <source>
        <dbReference type="PROSITE" id="PS51819"/>
    </source>
</evidence>
<dbReference type="InterPro" id="IPR037523">
    <property type="entry name" value="VOC_core"/>
</dbReference>
<dbReference type="Proteomes" id="UP001501333">
    <property type="component" value="Unassembled WGS sequence"/>
</dbReference>
<dbReference type="InterPro" id="IPR029068">
    <property type="entry name" value="Glyas_Bleomycin-R_OHBP_Dase"/>
</dbReference>
<dbReference type="InterPro" id="IPR004360">
    <property type="entry name" value="Glyas_Fos-R_dOase_dom"/>
</dbReference>
<dbReference type="EMBL" id="BAABAO010000013">
    <property type="protein sequence ID" value="GAA4134858.1"/>
    <property type="molecule type" value="Genomic_DNA"/>
</dbReference>
<feature type="domain" description="VOC" evidence="1">
    <location>
        <begin position="3"/>
        <end position="127"/>
    </location>
</feature>
<comment type="caution">
    <text evidence="2">The sequence shown here is derived from an EMBL/GenBank/DDBJ whole genome shotgun (WGS) entry which is preliminary data.</text>
</comment>
<reference evidence="3" key="1">
    <citation type="journal article" date="2019" name="Int. J. Syst. Evol. Microbiol.">
        <title>The Global Catalogue of Microorganisms (GCM) 10K type strain sequencing project: providing services to taxonomists for standard genome sequencing and annotation.</title>
        <authorList>
            <consortium name="The Broad Institute Genomics Platform"/>
            <consortium name="The Broad Institute Genome Sequencing Center for Infectious Disease"/>
            <person name="Wu L."/>
            <person name="Ma J."/>
        </authorList>
    </citation>
    <scope>NUCLEOTIDE SEQUENCE [LARGE SCALE GENOMIC DNA]</scope>
    <source>
        <strain evidence="3">JCM 17386</strain>
    </source>
</reference>
<protein>
    <submittedName>
        <fullName evidence="2">VOC family protein</fullName>
    </submittedName>
</protein>
<dbReference type="RefSeq" id="WP_229350796.1">
    <property type="nucleotide sequence ID" value="NZ_BAABAO010000013.1"/>
</dbReference>
<accession>A0ABP7YE98</accession>
<dbReference type="SUPFAM" id="SSF54593">
    <property type="entry name" value="Glyoxalase/Bleomycin resistance protein/Dihydroxybiphenyl dioxygenase"/>
    <property type="match status" value="1"/>
</dbReference>
<dbReference type="PANTHER" id="PTHR34109:SF1">
    <property type="entry name" value="VOC DOMAIN-CONTAINING PROTEIN"/>
    <property type="match status" value="1"/>
</dbReference>
<proteinExistence type="predicted"/>
<dbReference type="PROSITE" id="PS51819">
    <property type="entry name" value="VOC"/>
    <property type="match status" value="1"/>
</dbReference>
<sequence>MKRAKTTIRPFITVHNAARAVDFYINAFGAVESERYSLENNTISSVLTIDGAGFYVSDEQPCDGGQTGTMPSNPPVRIVLESENADSIFENAVQYGAVAICPMATEEDWRIGKLKDPFGHIWEIGHPLVKQ</sequence>
<name>A0ABP7YE98_9FLAO</name>
<evidence type="ECO:0000313" key="3">
    <source>
        <dbReference type="Proteomes" id="UP001501333"/>
    </source>
</evidence>
<organism evidence="2 3">
    <name type="scientific">Flavobacterium chungbukense</name>
    <dbReference type="NCBI Taxonomy" id="877464"/>
    <lineage>
        <taxon>Bacteria</taxon>
        <taxon>Pseudomonadati</taxon>
        <taxon>Bacteroidota</taxon>
        <taxon>Flavobacteriia</taxon>
        <taxon>Flavobacteriales</taxon>
        <taxon>Flavobacteriaceae</taxon>
        <taxon>Flavobacterium</taxon>
    </lineage>
</organism>
<gene>
    <name evidence="2" type="ORF">GCM10022250_29760</name>
</gene>
<evidence type="ECO:0000313" key="2">
    <source>
        <dbReference type="EMBL" id="GAA4134858.1"/>
    </source>
</evidence>
<keyword evidence="3" id="KW-1185">Reference proteome</keyword>
<dbReference type="Gene3D" id="3.10.180.10">
    <property type="entry name" value="2,3-Dihydroxybiphenyl 1,2-Dioxygenase, domain 1"/>
    <property type="match status" value="1"/>
</dbReference>
<dbReference type="Pfam" id="PF00903">
    <property type="entry name" value="Glyoxalase"/>
    <property type="match status" value="1"/>
</dbReference>